<evidence type="ECO:0000313" key="1">
    <source>
        <dbReference type="EMBL" id="KDM91536.1"/>
    </source>
</evidence>
<sequence>MKKKIILSVFIGILLSGCEQESVSRLNSRDDSATKSAVIERKPAKPMSIVDQKNAQHWDDGRIYITENNYIRYVDGSSQPTFYIYKAKEWPKEDLNNQSSYDLPRVVFRWDNGESGDAPKDDFYERRDKVWSIKTDGTDLRLVADEFNGIVQSIKMSPNNRYLALSYGAEEGVLKVIKDLKTGEYTELGRYRETTNFLWAEDSSYLYFSDKWKKWKYTLSTKKIEEVDVNFSKASIIYDGKRYVVDSLGVGIYDEKRNKLISSVIPNTEGDIESRIFRKRTISPTGKYVWVETWTKRYLIDTYRQTFNAENIIKNKVGRYSYFEMLGLGANYVKFGSGTTAVFKLNNEKEFDGHYMKWSQIGTGHTASEGSLYNEFANDGDFFKNVEVFK</sequence>
<name>A0A066RQY7_9GAMM</name>
<dbReference type="Proteomes" id="UP000027192">
    <property type="component" value="Unassembled WGS sequence"/>
</dbReference>
<evidence type="ECO:0000313" key="2">
    <source>
        <dbReference type="Proteomes" id="UP000027192"/>
    </source>
</evidence>
<accession>A0A066RQY7</accession>
<dbReference type="PROSITE" id="PS51257">
    <property type="entry name" value="PROKAR_LIPOPROTEIN"/>
    <property type="match status" value="1"/>
</dbReference>
<keyword evidence="2" id="KW-1185">Reference proteome</keyword>
<dbReference type="STRING" id="1654360.EA58_10960"/>
<comment type="caution">
    <text evidence="1">The sequence shown here is derived from an EMBL/GenBank/DDBJ whole genome shotgun (WGS) entry which is preliminary data.</text>
</comment>
<dbReference type="AlphaFoldDB" id="A0A066RQY7"/>
<evidence type="ECO:0008006" key="3">
    <source>
        <dbReference type="Google" id="ProtNLM"/>
    </source>
</evidence>
<dbReference type="EMBL" id="JMIB01000021">
    <property type="protein sequence ID" value="KDM91536.1"/>
    <property type="molecule type" value="Genomic_DNA"/>
</dbReference>
<reference evidence="1 2" key="1">
    <citation type="submission" date="2014-04" db="EMBL/GenBank/DDBJ databases">
        <title>Draft genome sequence of Photobacterium halotolerans S2753: a solonamide, ngercheumicin and holomycin producer.</title>
        <authorList>
            <person name="Machado H.R."/>
            <person name="Gram L."/>
        </authorList>
    </citation>
    <scope>NUCLEOTIDE SEQUENCE [LARGE SCALE GENOMIC DNA]</scope>
    <source>
        <strain evidence="1 2">S2753</strain>
    </source>
</reference>
<protein>
    <recommendedName>
        <fullName evidence="3">Tricorn protease domain-containing protein</fullName>
    </recommendedName>
</protein>
<gene>
    <name evidence="1" type="ORF">EA58_10960</name>
</gene>
<proteinExistence type="predicted"/>
<dbReference type="OrthoDB" id="5845258at2"/>
<dbReference type="SUPFAM" id="SSF69304">
    <property type="entry name" value="Tricorn protease N-terminal domain"/>
    <property type="match status" value="1"/>
</dbReference>
<organism evidence="1 2">
    <name type="scientific">Photobacterium galatheae</name>
    <dbReference type="NCBI Taxonomy" id="1654360"/>
    <lineage>
        <taxon>Bacteria</taxon>
        <taxon>Pseudomonadati</taxon>
        <taxon>Pseudomonadota</taxon>
        <taxon>Gammaproteobacteria</taxon>
        <taxon>Vibrionales</taxon>
        <taxon>Vibrionaceae</taxon>
        <taxon>Photobacterium</taxon>
    </lineage>
</organism>
<dbReference type="RefSeq" id="WP_036752205.1">
    <property type="nucleotide sequence ID" value="NZ_JAGSGC010000006.1"/>
</dbReference>